<accession>A0A4S8I777</accession>
<organism evidence="2 3">
    <name type="scientific">Musa balbisiana</name>
    <name type="common">Banana</name>
    <dbReference type="NCBI Taxonomy" id="52838"/>
    <lineage>
        <taxon>Eukaryota</taxon>
        <taxon>Viridiplantae</taxon>
        <taxon>Streptophyta</taxon>
        <taxon>Embryophyta</taxon>
        <taxon>Tracheophyta</taxon>
        <taxon>Spermatophyta</taxon>
        <taxon>Magnoliopsida</taxon>
        <taxon>Liliopsida</taxon>
        <taxon>Zingiberales</taxon>
        <taxon>Musaceae</taxon>
        <taxon>Musa</taxon>
    </lineage>
</organism>
<evidence type="ECO:0000256" key="1">
    <source>
        <dbReference type="SAM" id="MobiDB-lite"/>
    </source>
</evidence>
<proteinExistence type="predicted"/>
<evidence type="ECO:0000313" key="3">
    <source>
        <dbReference type="Proteomes" id="UP000317650"/>
    </source>
</evidence>
<keyword evidence="3" id="KW-1185">Reference proteome</keyword>
<evidence type="ECO:0000313" key="2">
    <source>
        <dbReference type="EMBL" id="THU43787.1"/>
    </source>
</evidence>
<dbReference type="Proteomes" id="UP000317650">
    <property type="component" value="Chromosome 2"/>
</dbReference>
<comment type="caution">
    <text evidence="2">The sequence shown here is derived from an EMBL/GenBank/DDBJ whole genome shotgun (WGS) entry which is preliminary data.</text>
</comment>
<dbReference type="AlphaFoldDB" id="A0A4S8I777"/>
<feature type="compositionally biased region" description="Low complexity" evidence="1">
    <location>
        <begin position="118"/>
        <end position="129"/>
    </location>
</feature>
<protein>
    <submittedName>
        <fullName evidence="2">Uncharacterized protein</fullName>
    </submittedName>
</protein>
<sequence>MARMGGARRDVDGARRQTGWLVEGKVVVMALEGGGESQRVKGVVNAKGVGPLAMGAYDGDELNTTITDLGRYIRFFYAKSLERICFLRQQTLGTDLFSRWSEGGNGRQVGYPCTTITPSSKPPVASSPSGLLPTSKLSNT</sequence>
<feature type="region of interest" description="Disordered" evidence="1">
    <location>
        <begin position="117"/>
        <end position="140"/>
    </location>
</feature>
<gene>
    <name evidence="2" type="ORF">C4D60_Mb02t00450</name>
</gene>
<reference evidence="2 3" key="1">
    <citation type="journal article" date="2019" name="Nat. Plants">
        <title>Genome sequencing of Musa balbisiana reveals subgenome evolution and function divergence in polyploid bananas.</title>
        <authorList>
            <person name="Yao X."/>
        </authorList>
    </citation>
    <scope>NUCLEOTIDE SEQUENCE [LARGE SCALE GENOMIC DNA]</scope>
    <source>
        <strain evidence="3">cv. DH-PKW</strain>
        <tissue evidence="2">Leaves</tissue>
    </source>
</reference>
<dbReference type="EMBL" id="PYDT01000011">
    <property type="protein sequence ID" value="THU43787.1"/>
    <property type="molecule type" value="Genomic_DNA"/>
</dbReference>
<name>A0A4S8I777_MUSBA</name>